<proteinExistence type="predicted"/>
<organism evidence="1 2">
    <name type="scientific">Araneus ventricosus</name>
    <name type="common">Orbweaver spider</name>
    <name type="synonym">Epeira ventricosa</name>
    <dbReference type="NCBI Taxonomy" id="182803"/>
    <lineage>
        <taxon>Eukaryota</taxon>
        <taxon>Metazoa</taxon>
        <taxon>Ecdysozoa</taxon>
        <taxon>Arthropoda</taxon>
        <taxon>Chelicerata</taxon>
        <taxon>Arachnida</taxon>
        <taxon>Araneae</taxon>
        <taxon>Araneomorphae</taxon>
        <taxon>Entelegynae</taxon>
        <taxon>Araneoidea</taxon>
        <taxon>Araneidae</taxon>
        <taxon>Araneus</taxon>
    </lineage>
</organism>
<accession>A0A4Y2AVD6</accession>
<protein>
    <submittedName>
        <fullName evidence="1">Uncharacterized protein</fullName>
    </submittedName>
</protein>
<keyword evidence="2" id="KW-1185">Reference proteome</keyword>
<evidence type="ECO:0000313" key="2">
    <source>
        <dbReference type="Proteomes" id="UP000499080"/>
    </source>
</evidence>
<comment type="caution">
    <text evidence="1">The sequence shown here is derived from an EMBL/GenBank/DDBJ whole genome shotgun (WGS) entry which is preliminary data.</text>
</comment>
<evidence type="ECO:0000313" key="1">
    <source>
        <dbReference type="EMBL" id="GBL83688.1"/>
    </source>
</evidence>
<reference evidence="1 2" key="1">
    <citation type="journal article" date="2019" name="Sci. Rep.">
        <title>Orb-weaving spider Araneus ventricosus genome elucidates the spidroin gene catalogue.</title>
        <authorList>
            <person name="Kono N."/>
            <person name="Nakamura H."/>
            <person name="Ohtoshi R."/>
            <person name="Moran D.A.P."/>
            <person name="Shinohara A."/>
            <person name="Yoshida Y."/>
            <person name="Fujiwara M."/>
            <person name="Mori M."/>
            <person name="Tomita M."/>
            <person name="Arakawa K."/>
        </authorList>
    </citation>
    <scope>NUCLEOTIDE SEQUENCE [LARGE SCALE GENOMIC DNA]</scope>
</reference>
<dbReference type="AlphaFoldDB" id="A0A4Y2AVD6"/>
<sequence>MVLVASSPTTGLFFPSSWTTGKLVFFPSKFGVPSLWTCRGIDWAASILRAGLAGNFWGCFGGAPWRRPRGRPLIVVRSVVERHPAPCLRDGGKACLPTAAQTAADGLAKEPTPHARQRAPVSPSDTWFFYPCLAKNGCEKLLKKHPRMLDCLHRPGMR</sequence>
<gene>
    <name evidence="1" type="ORF">AVEN_132615_1</name>
</gene>
<dbReference type="Proteomes" id="UP000499080">
    <property type="component" value="Unassembled WGS sequence"/>
</dbReference>
<dbReference type="EMBL" id="BGPR01000034">
    <property type="protein sequence ID" value="GBL83688.1"/>
    <property type="molecule type" value="Genomic_DNA"/>
</dbReference>
<name>A0A4Y2AVD6_ARAVE</name>